<feature type="transmembrane region" description="Helical" evidence="1">
    <location>
        <begin position="111"/>
        <end position="128"/>
    </location>
</feature>
<dbReference type="AlphaFoldDB" id="A0A174Z6M3"/>
<evidence type="ECO:0000256" key="1">
    <source>
        <dbReference type="SAM" id="Phobius"/>
    </source>
</evidence>
<feature type="transmembrane region" description="Helical" evidence="1">
    <location>
        <begin position="5"/>
        <end position="23"/>
    </location>
</feature>
<keyword evidence="1" id="KW-0472">Membrane</keyword>
<feature type="transmembrane region" description="Helical" evidence="1">
    <location>
        <begin position="81"/>
        <end position="99"/>
    </location>
</feature>
<proteinExistence type="predicted"/>
<evidence type="ECO:0000313" key="3">
    <source>
        <dbReference type="Proteomes" id="UP000095621"/>
    </source>
</evidence>
<reference evidence="2 3" key="1">
    <citation type="submission" date="2015-09" db="EMBL/GenBank/DDBJ databases">
        <authorList>
            <consortium name="Pathogen Informatics"/>
        </authorList>
    </citation>
    <scope>NUCLEOTIDE SEQUENCE [LARGE SCALE GENOMIC DNA]</scope>
    <source>
        <strain evidence="2 3">2789STDY5834875</strain>
    </source>
</reference>
<dbReference type="EMBL" id="CZBU01000005">
    <property type="protein sequence ID" value="CUQ78560.1"/>
    <property type="molecule type" value="Genomic_DNA"/>
</dbReference>
<dbReference type="RefSeq" id="WP_055216088.1">
    <property type="nucleotide sequence ID" value="NZ_CZBU01000005.1"/>
</dbReference>
<evidence type="ECO:0008006" key="4">
    <source>
        <dbReference type="Google" id="ProtNLM"/>
    </source>
</evidence>
<accession>A0A174Z6M3</accession>
<dbReference type="OrthoDB" id="2005599at2"/>
<evidence type="ECO:0000313" key="2">
    <source>
        <dbReference type="EMBL" id="CUQ78560.1"/>
    </source>
</evidence>
<sequence>MKKYIVYANISIPILAGSLLYYVTSPQVIFAQNIDRLLGVSLHVGTENTFVVNLRSYMPDMLWAYALVFSLMLVTGNKTAYVWKMFVIAGMFSTIMEVLQVTGCVKGTFDVMDIIVEIIAELMAVFIIKRHDMRRKSYEKNQEVHRGTAVSDSICYNGDGKWI</sequence>
<name>A0A174Z6M3_9FIRM</name>
<keyword evidence="1" id="KW-1133">Transmembrane helix</keyword>
<organism evidence="2 3">
    <name type="scientific">Lachnospira eligens</name>
    <dbReference type="NCBI Taxonomy" id="39485"/>
    <lineage>
        <taxon>Bacteria</taxon>
        <taxon>Bacillati</taxon>
        <taxon>Bacillota</taxon>
        <taxon>Clostridia</taxon>
        <taxon>Lachnospirales</taxon>
        <taxon>Lachnospiraceae</taxon>
        <taxon>Lachnospira</taxon>
    </lineage>
</organism>
<protein>
    <recommendedName>
        <fullName evidence="4">VanZ family protein</fullName>
    </recommendedName>
</protein>
<keyword evidence="1" id="KW-0812">Transmembrane</keyword>
<dbReference type="Proteomes" id="UP000095621">
    <property type="component" value="Unassembled WGS sequence"/>
</dbReference>
<gene>
    <name evidence="2" type="ORF">ERS852490_02208</name>
</gene>
<feature type="transmembrane region" description="Helical" evidence="1">
    <location>
        <begin position="57"/>
        <end position="74"/>
    </location>
</feature>